<evidence type="ECO:0000256" key="1">
    <source>
        <dbReference type="ARBA" id="ARBA00007118"/>
    </source>
</evidence>
<protein>
    <submittedName>
        <fullName evidence="4">Nitroreductase family protein</fullName>
    </submittedName>
</protein>
<keyword evidence="2" id="KW-0560">Oxidoreductase</keyword>
<organism evidence="4">
    <name type="scientific">gut metagenome</name>
    <dbReference type="NCBI Taxonomy" id="749906"/>
    <lineage>
        <taxon>unclassified sequences</taxon>
        <taxon>metagenomes</taxon>
        <taxon>organismal metagenomes</taxon>
    </lineage>
</organism>
<sequence>MMTLLEAIQARHSVRHYLSRPLTPEIVKALQAQIAACNAEGNLHIQLVLNEPKGFSGVFAYGAFSGVENYLVLAGRKADDLDERIGYYGEKLVLLAQQLGLGTCWAGLSYRKVKGTYALDADEKIACMMALGYPNDPGRKLKRKSAEQVSNVSDTTPAWFRQGVEAALRAPTAINQQKFSFEYLPPQGDEKPRVKANRGFSLVGYTQMDLGIAKLHFEIGAGKEQFQWV</sequence>
<dbReference type="PANTHER" id="PTHR43673">
    <property type="entry name" value="NAD(P)H NITROREDUCTASE YDGI-RELATED"/>
    <property type="match status" value="1"/>
</dbReference>
<dbReference type="EMBL" id="AMCI01002200">
    <property type="protein sequence ID" value="EJX03356.1"/>
    <property type="molecule type" value="Genomic_DNA"/>
</dbReference>
<dbReference type="Pfam" id="PF14512">
    <property type="entry name" value="TM1586_NiRdase"/>
    <property type="match status" value="1"/>
</dbReference>
<dbReference type="InterPro" id="IPR029478">
    <property type="entry name" value="TM1586_NiRdase"/>
</dbReference>
<dbReference type="InterPro" id="IPR000415">
    <property type="entry name" value="Nitroreductase-like"/>
</dbReference>
<name>J9CT14_9ZZZZ</name>
<gene>
    <name evidence="4" type="ORF">EVA_08536</name>
</gene>
<feature type="domain" description="Putative nitroreductase TM1586" evidence="3">
    <location>
        <begin position="4"/>
        <end position="221"/>
    </location>
</feature>
<dbReference type="Gene3D" id="3.40.109.10">
    <property type="entry name" value="NADH Oxidase"/>
    <property type="match status" value="1"/>
</dbReference>
<comment type="similarity">
    <text evidence="1">Belongs to the nitroreductase family.</text>
</comment>
<accession>J9CT14</accession>
<dbReference type="AlphaFoldDB" id="J9CT14"/>
<evidence type="ECO:0000256" key="2">
    <source>
        <dbReference type="ARBA" id="ARBA00023002"/>
    </source>
</evidence>
<reference evidence="4" key="1">
    <citation type="journal article" date="2012" name="PLoS ONE">
        <title>Gene sets for utilization of primary and secondary nutrition supplies in the distal gut of endangered iberian lynx.</title>
        <authorList>
            <person name="Alcaide M."/>
            <person name="Messina E."/>
            <person name="Richter M."/>
            <person name="Bargiela R."/>
            <person name="Peplies J."/>
            <person name="Huws S.A."/>
            <person name="Newbold C.J."/>
            <person name="Golyshin P.N."/>
            <person name="Simon M.A."/>
            <person name="Lopez G."/>
            <person name="Yakimov M.M."/>
            <person name="Ferrer M."/>
        </authorList>
    </citation>
    <scope>NUCLEOTIDE SEQUENCE</scope>
</reference>
<dbReference type="PANTHER" id="PTHR43673:SF10">
    <property type="entry name" value="NADH DEHYDROGENASE_NAD(P)H NITROREDUCTASE XCC3605-RELATED"/>
    <property type="match status" value="1"/>
</dbReference>
<evidence type="ECO:0000259" key="3">
    <source>
        <dbReference type="Pfam" id="PF14512"/>
    </source>
</evidence>
<evidence type="ECO:0000313" key="4">
    <source>
        <dbReference type="EMBL" id="EJX03356.1"/>
    </source>
</evidence>
<comment type="caution">
    <text evidence="4">The sequence shown here is derived from an EMBL/GenBank/DDBJ whole genome shotgun (WGS) entry which is preliminary data.</text>
</comment>
<dbReference type="SUPFAM" id="SSF55469">
    <property type="entry name" value="FMN-dependent nitroreductase-like"/>
    <property type="match status" value="1"/>
</dbReference>
<dbReference type="GO" id="GO:0016491">
    <property type="term" value="F:oxidoreductase activity"/>
    <property type="evidence" value="ECO:0007669"/>
    <property type="project" value="UniProtKB-KW"/>
</dbReference>
<proteinExistence type="inferred from homology"/>